<dbReference type="PANTHER" id="PTHR30614:SF41">
    <property type="entry name" value="INNER MEMBRANE AMINO-ACID ABC TRANSPORTER PERMEASE PROTEIN YHDY"/>
    <property type="match status" value="1"/>
</dbReference>
<proteinExistence type="inferred from homology"/>
<keyword evidence="6 8" id="KW-1133">Transmembrane helix</keyword>
<feature type="transmembrane region" description="Helical" evidence="8">
    <location>
        <begin position="436"/>
        <end position="455"/>
    </location>
</feature>
<evidence type="ECO:0000256" key="4">
    <source>
        <dbReference type="ARBA" id="ARBA00022475"/>
    </source>
</evidence>
<dbReference type="Pfam" id="PF00528">
    <property type="entry name" value="BPD_transp_1"/>
    <property type="match status" value="1"/>
</dbReference>
<dbReference type="RefSeq" id="WP_244521156.1">
    <property type="nucleotide sequence ID" value="NZ_FMXQ01000002.1"/>
</dbReference>
<evidence type="ECO:0000256" key="2">
    <source>
        <dbReference type="ARBA" id="ARBA00010072"/>
    </source>
</evidence>
<dbReference type="GO" id="GO:0006865">
    <property type="term" value="P:amino acid transport"/>
    <property type="evidence" value="ECO:0007669"/>
    <property type="project" value="TreeGrafter"/>
</dbReference>
<dbReference type="NCBIfam" id="TIGR01726">
    <property type="entry name" value="HEQRo_perm_3TM"/>
    <property type="match status" value="1"/>
</dbReference>
<dbReference type="AlphaFoldDB" id="A0A1G6B2N3"/>
<dbReference type="GO" id="GO:0043190">
    <property type="term" value="C:ATP-binding cassette (ABC) transporter complex"/>
    <property type="evidence" value="ECO:0007669"/>
    <property type="project" value="InterPro"/>
</dbReference>
<keyword evidence="12" id="KW-1185">Reference proteome</keyword>
<keyword evidence="4" id="KW-1003">Cell membrane</keyword>
<organism evidence="11 12">
    <name type="scientific">Bauldia litoralis</name>
    <dbReference type="NCBI Taxonomy" id="665467"/>
    <lineage>
        <taxon>Bacteria</taxon>
        <taxon>Pseudomonadati</taxon>
        <taxon>Pseudomonadota</taxon>
        <taxon>Alphaproteobacteria</taxon>
        <taxon>Hyphomicrobiales</taxon>
        <taxon>Kaistiaceae</taxon>
        <taxon>Bauldia</taxon>
    </lineage>
</organism>
<dbReference type="CDD" id="cd06261">
    <property type="entry name" value="TM_PBP2"/>
    <property type="match status" value="1"/>
</dbReference>
<dbReference type="InterPro" id="IPR043429">
    <property type="entry name" value="ArtM/GltK/GlnP/TcyL/YhdX-like"/>
</dbReference>
<feature type="transmembrane region" description="Helical" evidence="8">
    <location>
        <begin position="191"/>
        <end position="212"/>
    </location>
</feature>
<dbReference type="PANTHER" id="PTHR30614">
    <property type="entry name" value="MEMBRANE COMPONENT OF AMINO ACID ABC TRANSPORTER"/>
    <property type="match status" value="1"/>
</dbReference>
<dbReference type="InterPro" id="IPR000515">
    <property type="entry name" value="MetI-like"/>
</dbReference>
<dbReference type="PROSITE" id="PS50928">
    <property type="entry name" value="ABC_TM1"/>
    <property type="match status" value="1"/>
</dbReference>
<gene>
    <name evidence="11" type="ORF">SAMN02982931_01140</name>
</gene>
<dbReference type="Gene3D" id="1.10.3720.10">
    <property type="entry name" value="MetI-like"/>
    <property type="match status" value="1"/>
</dbReference>
<evidence type="ECO:0000259" key="10">
    <source>
        <dbReference type="PROSITE" id="PS50928"/>
    </source>
</evidence>
<comment type="similarity">
    <text evidence="2">Belongs to the binding-protein-dependent transport system permease family. HisMQ subfamily.</text>
</comment>
<feature type="transmembrane region" description="Helical" evidence="8">
    <location>
        <begin position="219"/>
        <end position="240"/>
    </location>
</feature>
<dbReference type="InterPro" id="IPR035906">
    <property type="entry name" value="MetI-like_sf"/>
</dbReference>
<dbReference type="Proteomes" id="UP000199071">
    <property type="component" value="Unassembled WGS sequence"/>
</dbReference>
<feature type="transmembrane region" description="Helical" evidence="8">
    <location>
        <begin position="167"/>
        <end position="185"/>
    </location>
</feature>
<name>A0A1G6B2N3_9HYPH</name>
<reference evidence="11 12" key="1">
    <citation type="submission" date="2016-10" db="EMBL/GenBank/DDBJ databases">
        <authorList>
            <person name="de Groot N.N."/>
        </authorList>
    </citation>
    <scope>NUCLEOTIDE SEQUENCE [LARGE SCALE GENOMIC DNA]</scope>
    <source>
        <strain evidence="11 12">ATCC 35022</strain>
    </source>
</reference>
<dbReference type="EMBL" id="FMXQ01000002">
    <property type="protein sequence ID" value="SDB14865.1"/>
    <property type="molecule type" value="Genomic_DNA"/>
</dbReference>
<feature type="transmembrane region" description="Helical" evidence="8">
    <location>
        <begin position="462"/>
        <end position="480"/>
    </location>
</feature>
<sequence>MSADKPTDAPSGGFDEPKPADAHVPGEVAAVRPGFAETMMYVRAEEEPVLPPPRGSIGAVGWAQQNLFSSIGNTILTLVGVALILLIVPPIIEWAFIDAVWTGDSREDCIVPGAGACWAFVEAKFGQFIYGRYPLDQRWRVDLTAVLLIIGVVLMAVPRIPYKRETAIYLFGIFPVVALLLLTGGNFNISIWSAVGLVVLGCIATAVVAAFAAPSVPGYVAPALAGLAVLAWLISVFVVTPDVGVGADGTSLATLLAFVCGLAGGVVGLVAIARRGFAGARSALGVWSAVGLLCLILGIFAVDFGLSYVETPLWGGLLVTLVVALSGMGASMPIGIALALGRRSRLPIVRFASIAFIEFVRGVPLITVLFMASVMLPLFLPQGVNFDKLLRALIGVALFEAAYMAEVIRGGLQAIPTGQYEAAKAVGLKFWQMMRLVILPQALKIVIPGIVNSFISLFKDTSLVLIIGIFDLLGIVQANFTDANWASPSTPATGYVFAALIFWIFCFGMSRYSLYTERRLDTGYRN</sequence>
<dbReference type="STRING" id="665467.SAMN02982931_01140"/>
<feature type="transmembrane region" description="Helical" evidence="8">
    <location>
        <begin position="314"/>
        <end position="341"/>
    </location>
</feature>
<evidence type="ECO:0000313" key="12">
    <source>
        <dbReference type="Proteomes" id="UP000199071"/>
    </source>
</evidence>
<evidence type="ECO:0000256" key="8">
    <source>
        <dbReference type="RuleBase" id="RU363032"/>
    </source>
</evidence>
<evidence type="ECO:0000256" key="9">
    <source>
        <dbReference type="SAM" id="MobiDB-lite"/>
    </source>
</evidence>
<evidence type="ECO:0000256" key="5">
    <source>
        <dbReference type="ARBA" id="ARBA00022692"/>
    </source>
</evidence>
<evidence type="ECO:0000256" key="7">
    <source>
        <dbReference type="ARBA" id="ARBA00023136"/>
    </source>
</evidence>
<protein>
    <submittedName>
        <fullName evidence="11">General L-amino acid transport system permease protein</fullName>
    </submittedName>
</protein>
<feature type="transmembrane region" description="Helical" evidence="8">
    <location>
        <begin position="252"/>
        <end position="272"/>
    </location>
</feature>
<accession>A0A1G6B2N3</accession>
<evidence type="ECO:0000256" key="6">
    <source>
        <dbReference type="ARBA" id="ARBA00022989"/>
    </source>
</evidence>
<feature type="domain" description="ABC transmembrane type-1" evidence="10">
    <location>
        <begin position="317"/>
        <end position="506"/>
    </location>
</feature>
<dbReference type="GO" id="GO:0022857">
    <property type="term" value="F:transmembrane transporter activity"/>
    <property type="evidence" value="ECO:0007669"/>
    <property type="project" value="InterPro"/>
</dbReference>
<comment type="subcellular location">
    <subcellularLocation>
        <location evidence="1">Cell inner membrane</location>
        <topology evidence="1">Multi-pass membrane protein</topology>
    </subcellularLocation>
    <subcellularLocation>
        <location evidence="8">Cell membrane</location>
        <topology evidence="8">Multi-pass membrane protein</topology>
    </subcellularLocation>
</comment>
<feature type="transmembrane region" description="Helical" evidence="8">
    <location>
        <begin position="362"/>
        <end position="380"/>
    </location>
</feature>
<keyword evidence="3 8" id="KW-0813">Transport</keyword>
<evidence type="ECO:0000256" key="1">
    <source>
        <dbReference type="ARBA" id="ARBA00004429"/>
    </source>
</evidence>
<dbReference type="SUPFAM" id="SSF161098">
    <property type="entry name" value="MetI-like"/>
    <property type="match status" value="1"/>
</dbReference>
<keyword evidence="5 8" id="KW-0812">Transmembrane</keyword>
<evidence type="ECO:0000313" key="11">
    <source>
        <dbReference type="EMBL" id="SDB14865.1"/>
    </source>
</evidence>
<feature type="transmembrane region" description="Helical" evidence="8">
    <location>
        <begin position="75"/>
        <end position="97"/>
    </location>
</feature>
<feature type="region of interest" description="Disordered" evidence="9">
    <location>
        <begin position="1"/>
        <end position="23"/>
    </location>
</feature>
<evidence type="ECO:0000256" key="3">
    <source>
        <dbReference type="ARBA" id="ARBA00022448"/>
    </source>
</evidence>
<dbReference type="InterPro" id="IPR010065">
    <property type="entry name" value="AA_ABC_transptr_permease_3TM"/>
</dbReference>
<feature type="transmembrane region" description="Helical" evidence="8">
    <location>
        <begin position="143"/>
        <end position="160"/>
    </location>
</feature>
<feature type="transmembrane region" description="Helical" evidence="8">
    <location>
        <begin position="284"/>
        <end position="302"/>
    </location>
</feature>
<feature type="transmembrane region" description="Helical" evidence="8">
    <location>
        <begin position="492"/>
        <end position="510"/>
    </location>
</feature>
<keyword evidence="7 8" id="KW-0472">Membrane</keyword>